<accession>A0AA97APL1</accession>
<dbReference type="EMBL" id="CP053587">
    <property type="protein sequence ID" value="WNZ27977.1"/>
    <property type="molecule type" value="Genomic_DNA"/>
</dbReference>
<evidence type="ECO:0000313" key="1">
    <source>
        <dbReference type="EMBL" id="WNZ27977.1"/>
    </source>
</evidence>
<proteinExistence type="predicted"/>
<reference evidence="1" key="1">
    <citation type="submission" date="2020-05" db="EMBL/GenBank/DDBJ databases">
        <authorList>
            <person name="Zhu T."/>
            <person name="Keshari N."/>
            <person name="Lu X."/>
        </authorList>
    </citation>
    <scope>NUCLEOTIDE SEQUENCE</scope>
    <source>
        <strain evidence="1">NK1-12</strain>
    </source>
</reference>
<organism evidence="1">
    <name type="scientific">Leptolyngbya sp. NK1-12</name>
    <dbReference type="NCBI Taxonomy" id="2547451"/>
    <lineage>
        <taxon>Bacteria</taxon>
        <taxon>Bacillati</taxon>
        <taxon>Cyanobacteriota</taxon>
        <taxon>Cyanophyceae</taxon>
        <taxon>Leptolyngbyales</taxon>
        <taxon>Leptolyngbyaceae</taxon>
        <taxon>Leptolyngbya group</taxon>
        <taxon>Leptolyngbya</taxon>
    </lineage>
</organism>
<sequence length="423" mass="47644">MELREELREQIHISPDRLDALNAVLVDAEMQVINDVLAIVAKYGTPAEINAKAEQAMQLSTLLRQVEQIRPDYIPQLHWLKEQAENQAFISIADYRRQILADAAANINFADAFAVTLEISACQYFPWIIAAAEQVIARQELLPARFIQVRNMKEQEADGDLVAILAAMQLIGASFVATLDTKGTDGSNIHLNGPSTITGYFGGVGQPNAHALQWLDEYLYYYTRYGVRQVLNLNPGTVLLGYLLHRLGVNIEFKISVFMGNDNPYSALWTLLTAKLFARDDGSTPLVGFNWSNSVDNDTIERTAQMRQALGLEQQVRFEHHITETWKSIVRQPYNRRDELLALADHIPNISAKHEGGDPAIERTREHPSDILDYFRDKSEIIAAGDWQHLTLNFLDKLDAVNQTAQALTKRGLAFVAARKLHR</sequence>
<protein>
    <submittedName>
        <fullName evidence="1">Uncharacterized protein</fullName>
    </submittedName>
</protein>
<dbReference type="AlphaFoldDB" id="A0AA97APL1"/>
<gene>
    <name evidence="1" type="ORF">HJG54_31315</name>
</gene>
<name>A0AA97APL1_9CYAN</name>